<dbReference type="GO" id="GO:0051286">
    <property type="term" value="C:cell tip"/>
    <property type="evidence" value="ECO:0000318"/>
    <property type="project" value="GO_Central"/>
</dbReference>
<dbReference type="Pfam" id="PF25555">
    <property type="entry name" value="RAB3A-like_C"/>
    <property type="match status" value="1"/>
</dbReference>
<proteinExistence type="predicted"/>
<keyword evidence="1 2" id="KW-0175">Coiled coil</keyword>
<feature type="region of interest" description="Disordered" evidence="3">
    <location>
        <begin position="148"/>
        <end position="238"/>
    </location>
</feature>
<name>B6K2A0_SCHJY</name>
<protein>
    <submittedName>
        <fullName evidence="5">Guanyl-nucleotide exchange factor Sec2</fullName>
    </submittedName>
</protein>
<dbReference type="HOGENOM" id="CLU_009486_1_1_1"/>
<evidence type="ECO:0000313" key="6">
    <source>
        <dbReference type="JaponicusDB" id="SJAG_02368"/>
    </source>
</evidence>
<dbReference type="OMA" id="CCEFTGY"/>
<dbReference type="GO" id="GO:0051285">
    <property type="term" value="C:cell cortex of cell tip"/>
    <property type="evidence" value="ECO:0007669"/>
    <property type="project" value="EnsemblFungi"/>
</dbReference>
<dbReference type="VEuPathDB" id="FungiDB:SJAG_02368"/>
<feature type="compositionally biased region" description="Low complexity" evidence="3">
    <location>
        <begin position="262"/>
        <end position="284"/>
    </location>
</feature>
<accession>B6K2A0</accession>
<dbReference type="STRING" id="402676.B6K2A0"/>
<sequence>MSTSEEALSRKLIEAVEKHAALDDKYAVVLEENQRLKEQLSKITSDREEWSEKLKRLNLLPQLQQQYEEALQRQREAEQAKERMASELEDLTGSVFEEANKMVSDARRECYNAQHRASQLERQLNDLDGLFNTSQKQLVELKYVLQSMSDAPSEDTTNTGDNEEEEDGGGGGDSGGAGDSGSVENDGTNESEQFEDAHDNEQLVSETVAAPADDDDSSDAAGARRRRSYGGTGGATNLSDVFVNVTPLKKPAAGTEPLSRVSSTSSIAHSHTSTHTPSASPSASLASLPPYQEFLHLYKFHSKVSRPAYVRRSVTTGSSGTAAAAAAAVAASSAARGTTTFSSTPSPTPNSTTSTPVNGKGIPRPFTPLQTHHNISSSAHGADGLSPSAAAVAASNAQTSRNLRDFLFFKRCLVEDIEPTLRLDAAPGLSWLARRSIMSAIIEASLIVNPLSPSHSQAHLPCTLCGDDRSVPPRSFEFRSRPEGTPYCACNYCVGRLRSVCGFVAFLHQILRGVWQSCSFEKTWNECIRAREAMFYARLGIPRRNTRER</sequence>
<dbReference type="Proteomes" id="UP000001744">
    <property type="component" value="Unassembled WGS sequence"/>
</dbReference>
<keyword evidence="7" id="KW-1185">Reference proteome</keyword>
<dbReference type="InterPro" id="IPR009449">
    <property type="entry name" value="Sec2_N"/>
</dbReference>
<evidence type="ECO:0000256" key="3">
    <source>
        <dbReference type="SAM" id="MobiDB-lite"/>
    </source>
</evidence>
<dbReference type="PANTHER" id="PTHR14430:SF0">
    <property type="entry name" value="SEC2P DOMAIN-CONTAINING PROTEIN"/>
    <property type="match status" value="1"/>
</dbReference>
<dbReference type="InterPro" id="IPR040351">
    <property type="entry name" value="RAB3IL/RAB3IP/Sec2"/>
</dbReference>
<dbReference type="CDD" id="cd21044">
    <property type="entry name" value="Rab11BD_RAB3IP_like"/>
    <property type="match status" value="1"/>
</dbReference>
<dbReference type="GeneID" id="7050013"/>
<dbReference type="SUPFAM" id="SSF144284">
    <property type="entry name" value="Sec2 N-terminal region"/>
    <property type="match status" value="1"/>
</dbReference>
<dbReference type="GO" id="GO:0005628">
    <property type="term" value="C:prospore membrane"/>
    <property type="evidence" value="ECO:0007669"/>
    <property type="project" value="EnsemblFungi"/>
</dbReference>
<dbReference type="GO" id="GO:0035974">
    <property type="term" value="C:meiotic spindle pole body"/>
    <property type="evidence" value="ECO:0007669"/>
    <property type="project" value="EnsemblFungi"/>
</dbReference>
<dbReference type="Gene3D" id="6.10.140.910">
    <property type="match status" value="1"/>
</dbReference>
<gene>
    <name evidence="6" type="primary">sec2</name>
    <name evidence="5" type="ORF">SJAG_02368</name>
</gene>
<dbReference type="GO" id="GO:0071341">
    <property type="term" value="C:medial cortical node"/>
    <property type="evidence" value="ECO:0007669"/>
    <property type="project" value="EnsemblFungi"/>
</dbReference>
<evidence type="ECO:0000313" key="7">
    <source>
        <dbReference type="Proteomes" id="UP000001744"/>
    </source>
</evidence>
<dbReference type="EMBL" id="KE651166">
    <property type="protein sequence ID" value="EEB07281.1"/>
    <property type="molecule type" value="Genomic_DNA"/>
</dbReference>
<feature type="domain" description="GDP/GTP exchange factor Sec2 N-terminal" evidence="4">
    <location>
        <begin position="20"/>
        <end position="149"/>
    </location>
</feature>
<feature type="compositionally biased region" description="Gly residues" evidence="3">
    <location>
        <begin position="169"/>
        <end position="179"/>
    </location>
</feature>
<dbReference type="GO" id="GO:0005085">
    <property type="term" value="F:guanyl-nucleotide exchange factor activity"/>
    <property type="evidence" value="ECO:0000318"/>
    <property type="project" value="GO_Central"/>
</dbReference>
<feature type="region of interest" description="Disordered" evidence="3">
    <location>
        <begin position="336"/>
        <end position="382"/>
    </location>
</feature>
<dbReference type="RefSeq" id="XP_002173574.1">
    <property type="nucleotide sequence ID" value="XM_002173538.2"/>
</dbReference>
<dbReference type="eggNOG" id="KOG4324">
    <property type="taxonomic scope" value="Eukaryota"/>
</dbReference>
<evidence type="ECO:0000313" key="5">
    <source>
        <dbReference type="EMBL" id="EEB07281.1"/>
    </source>
</evidence>
<dbReference type="AlphaFoldDB" id="B6K2A0"/>
<organism evidence="5 7">
    <name type="scientific">Schizosaccharomyces japonicus (strain yFS275 / FY16936)</name>
    <name type="common">Fission yeast</name>
    <dbReference type="NCBI Taxonomy" id="402676"/>
    <lineage>
        <taxon>Eukaryota</taxon>
        <taxon>Fungi</taxon>
        <taxon>Dikarya</taxon>
        <taxon>Ascomycota</taxon>
        <taxon>Taphrinomycotina</taxon>
        <taxon>Schizosaccharomycetes</taxon>
        <taxon>Schizosaccharomycetales</taxon>
        <taxon>Schizosaccharomycetaceae</taxon>
        <taxon>Schizosaccharomyces</taxon>
    </lineage>
</organism>
<dbReference type="PANTHER" id="PTHR14430">
    <property type="entry name" value="RABIN3-RELATED"/>
    <property type="match status" value="1"/>
</dbReference>
<feature type="coiled-coil region" evidence="2">
    <location>
        <begin position="19"/>
        <end position="123"/>
    </location>
</feature>
<reference evidence="5 7" key="1">
    <citation type="journal article" date="2011" name="Science">
        <title>Comparative functional genomics of the fission yeasts.</title>
        <authorList>
            <person name="Rhind N."/>
            <person name="Chen Z."/>
            <person name="Yassour M."/>
            <person name="Thompson D.A."/>
            <person name="Haas B.J."/>
            <person name="Habib N."/>
            <person name="Wapinski I."/>
            <person name="Roy S."/>
            <person name="Lin M.F."/>
            <person name="Heiman D.I."/>
            <person name="Young S.K."/>
            <person name="Furuya K."/>
            <person name="Guo Y."/>
            <person name="Pidoux A."/>
            <person name="Chen H.M."/>
            <person name="Robbertse B."/>
            <person name="Goldberg J.M."/>
            <person name="Aoki K."/>
            <person name="Bayne E.H."/>
            <person name="Berlin A.M."/>
            <person name="Desjardins C.A."/>
            <person name="Dobbs E."/>
            <person name="Dukaj L."/>
            <person name="Fan L."/>
            <person name="FitzGerald M.G."/>
            <person name="French C."/>
            <person name="Gujja S."/>
            <person name="Hansen K."/>
            <person name="Keifenheim D."/>
            <person name="Levin J.Z."/>
            <person name="Mosher R.A."/>
            <person name="Mueller C.A."/>
            <person name="Pfiffner J."/>
            <person name="Priest M."/>
            <person name="Russ C."/>
            <person name="Smialowska A."/>
            <person name="Swoboda P."/>
            <person name="Sykes S.M."/>
            <person name="Vaughn M."/>
            <person name="Vengrova S."/>
            <person name="Yoder R."/>
            <person name="Zeng Q."/>
            <person name="Allshire R."/>
            <person name="Baulcombe D."/>
            <person name="Birren B.W."/>
            <person name="Brown W."/>
            <person name="Ekwall K."/>
            <person name="Kellis M."/>
            <person name="Leatherwood J."/>
            <person name="Levin H."/>
            <person name="Margalit H."/>
            <person name="Martienssen R."/>
            <person name="Nieduszynski C.A."/>
            <person name="Spatafora J.W."/>
            <person name="Friedman N."/>
            <person name="Dalgaard J.Z."/>
            <person name="Baumann P."/>
            <person name="Niki H."/>
            <person name="Regev A."/>
            <person name="Nusbaum C."/>
        </authorList>
    </citation>
    <scope>NUCLEOTIDE SEQUENCE [LARGE SCALE GENOMIC DNA]</scope>
    <source>
        <strain evidence="7">yFS275 / FY16936</strain>
    </source>
</reference>
<feature type="region of interest" description="Disordered" evidence="3">
    <location>
        <begin position="251"/>
        <end position="284"/>
    </location>
</feature>
<feature type="compositionally biased region" description="Polar residues" evidence="3">
    <location>
        <begin position="368"/>
        <end position="379"/>
    </location>
</feature>
<evidence type="ECO:0000256" key="1">
    <source>
        <dbReference type="ARBA" id="ARBA00023054"/>
    </source>
</evidence>
<evidence type="ECO:0000259" key="4">
    <source>
        <dbReference type="Pfam" id="PF06428"/>
    </source>
</evidence>
<dbReference type="OrthoDB" id="1748564at2759"/>
<dbReference type="Pfam" id="PF06428">
    <property type="entry name" value="Sec2p"/>
    <property type="match status" value="1"/>
</dbReference>
<feature type="compositionally biased region" description="Low complexity" evidence="3">
    <location>
        <begin position="336"/>
        <end position="356"/>
    </location>
</feature>
<dbReference type="JaponicusDB" id="SJAG_02368">
    <property type="gene designation" value="sec2"/>
</dbReference>
<dbReference type="GO" id="GO:0090619">
    <property type="term" value="C:meiotic spindle pole"/>
    <property type="evidence" value="ECO:0007669"/>
    <property type="project" value="EnsemblFungi"/>
</dbReference>
<evidence type="ECO:0000256" key="2">
    <source>
        <dbReference type="SAM" id="Coils"/>
    </source>
</evidence>